<protein>
    <submittedName>
        <fullName evidence="2">Uncharacterized protein</fullName>
    </submittedName>
</protein>
<keyword evidence="3" id="KW-1185">Reference proteome</keyword>
<dbReference type="EMBL" id="JAYMGO010000021">
    <property type="protein sequence ID" value="KAL1253551.1"/>
    <property type="molecule type" value="Genomic_DNA"/>
</dbReference>
<accession>A0ABR3LKY0</accession>
<gene>
    <name evidence="2" type="ORF">QQF64_018244</name>
</gene>
<dbReference type="Proteomes" id="UP001558613">
    <property type="component" value="Unassembled WGS sequence"/>
</dbReference>
<feature type="region of interest" description="Disordered" evidence="1">
    <location>
        <begin position="51"/>
        <end position="90"/>
    </location>
</feature>
<evidence type="ECO:0000313" key="2">
    <source>
        <dbReference type="EMBL" id="KAL1253551.1"/>
    </source>
</evidence>
<reference evidence="2 3" key="1">
    <citation type="submission" date="2023-09" db="EMBL/GenBank/DDBJ databases">
        <authorList>
            <person name="Wang M."/>
        </authorList>
    </citation>
    <scope>NUCLEOTIDE SEQUENCE [LARGE SCALE GENOMIC DNA]</scope>
    <source>
        <strain evidence="2">GT-2023</strain>
        <tissue evidence="2">Liver</tissue>
    </source>
</reference>
<evidence type="ECO:0000313" key="3">
    <source>
        <dbReference type="Proteomes" id="UP001558613"/>
    </source>
</evidence>
<proteinExistence type="predicted"/>
<sequence>MEAMLKINQRINDFTSHPYLTADRFCLSIPRRSDLRLSFINIRSGSDPRRFACPLKSTDERNARGIRIGPESRTSRSDRNPNPNPNPRKIPIRIRLYSATDPVLLFARVLDTYPALPRILMWVCGSAA</sequence>
<comment type="caution">
    <text evidence="2">The sequence shown here is derived from an EMBL/GenBank/DDBJ whole genome shotgun (WGS) entry which is preliminary data.</text>
</comment>
<organism evidence="2 3">
    <name type="scientific">Cirrhinus molitorella</name>
    <name type="common">mud carp</name>
    <dbReference type="NCBI Taxonomy" id="172907"/>
    <lineage>
        <taxon>Eukaryota</taxon>
        <taxon>Metazoa</taxon>
        <taxon>Chordata</taxon>
        <taxon>Craniata</taxon>
        <taxon>Vertebrata</taxon>
        <taxon>Euteleostomi</taxon>
        <taxon>Actinopterygii</taxon>
        <taxon>Neopterygii</taxon>
        <taxon>Teleostei</taxon>
        <taxon>Ostariophysi</taxon>
        <taxon>Cypriniformes</taxon>
        <taxon>Cyprinidae</taxon>
        <taxon>Labeoninae</taxon>
        <taxon>Labeonini</taxon>
        <taxon>Cirrhinus</taxon>
    </lineage>
</organism>
<name>A0ABR3LKY0_9TELE</name>
<evidence type="ECO:0000256" key="1">
    <source>
        <dbReference type="SAM" id="MobiDB-lite"/>
    </source>
</evidence>